<evidence type="ECO:0000313" key="1">
    <source>
        <dbReference type="EMBL" id="MDQ0581326.1"/>
    </source>
</evidence>
<accession>A0ABU0NQE6</accession>
<protein>
    <submittedName>
        <fullName evidence="1">Uncharacterized protein</fullName>
    </submittedName>
</protein>
<dbReference type="RefSeq" id="WP_307163601.1">
    <property type="nucleotide sequence ID" value="NZ_JAUSWV010000002.1"/>
</dbReference>
<reference evidence="1 2" key="1">
    <citation type="submission" date="2023-07" db="EMBL/GenBank/DDBJ databases">
        <title>Comparative genomics of wheat-associated soil bacteria to identify genetic determinants of phenazine resistance.</title>
        <authorList>
            <person name="Mouncey N."/>
        </authorList>
    </citation>
    <scope>NUCLEOTIDE SEQUENCE [LARGE SCALE GENOMIC DNA]</scope>
    <source>
        <strain evidence="1 2">B2I6</strain>
    </source>
</reference>
<evidence type="ECO:0000313" key="2">
    <source>
        <dbReference type="Proteomes" id="UP001230654"/>
    </source>
</evidence>
<comment type="caution">
    <text evidence="1">The sequence shown here is derived from an EMBL/GenBank/DDBJ whole genome shotgun (WGS) entry which is preliminary data.</text>
</comment>
<name>A0ABU0NQE6_STRRH</name>
<gene>
    <name evidence="1" type="ORF">QF030_003504</name>
</gene>
<sequence>MARPDRTGPAERFVADGCQGALGVPGIAARLPRFARRTGAARPL</sequence>
<organism evidence="1 2">
    <name type="scientific">Streptomyces rishiriensis</name>
    <dbReference type="NCBI Taxonomy" id="68264"/>
    <lineage>
        <taxon>Bacteria</taxon>
        <taxon>Bacillati</taxon>
        <taxon>Actinomycetota</taxon>
        <taxon>Actinomycetes</taxon>
        <taxon>Kitasatosporales</taxon>
        <taxon>Streptomycetaceae</taxon>
        <taxon>Streptomyces</taxon>
    </lineage>
</organism>
<keyword evidence="2" id="KW-1185">Reference proteome</keyword>
<proteinExistence type="predicted"/>
<dbReference type="EMBL" id="JAUSWV010000002">
    <property type="protein sequence ID" value="MDQ0581326.1"/>
    <property type="molecule type" value="Genomic_DNA"/>
</dbReference>
<dbReference type="Proteomes" id="UP001230654">
    <property type="component" value="Unassembled WGS sequence"/>
</dbReference>